<dbReference type="AlphaFoldDB" id="A0A182UCE1"/>
<feature type="region of interest" description="Disordered" evidence="1">
    <location>
        <begin position="247"/>
        <end position="266"/>
    </location>
</feature>
<reference evidence="2" key="2">
    <citation type="submission" date="2020-05" db="UniProtKB">
        <authorList>
            <consortium name="EnsemblMetazoa"/>
        </authorList>
    </citation>
    <scope>IDENTIFICATION</scope>
    <source>
        <strain evidence="2">CM1001059</strain>
    </source>
</reference>
<name>A0A182UCE1_9DIPT</name>
<feature type="compositionally biased region" description="Polar residues" evidence="1">
    <location>
        <begin position="33"/>
        <end position="56"/>
    </location>
</feature>
<evidence type="ECO:0000313" key="2">
    <source>
        <dbReference type="EnsemblMetazoa" id="AMEC017855-PA"/>
    </source>
</evidence>
<sequence>MVGDDWSQQVLESEIKCLTTNTSQRPSPPDSGRLQTTTDDSGRLQTTPNDSRQLQTIPNGSAPILEHIGVHTGEVGPPAAPTETNDAIKCTAASTNQRTARIALAGVNPSVEAPGTERTVRHGNDRVKRTIAPLQPQHAHTGLLQTDGLEALLTTFLRLTPTVDGTGLSIHRGTDGQCDRLYTAITLKRTHQRHKPNIRGQCPCVPARMGQVAQDTALLHTLRSIEPIQYAGHHHHVGGFRGEAVGCGQDATGSNQRPATEQPTAETVPPLVVKASQRHVKRCIAVQCIPSTDDASAQIGRVHITFDASVRWKSSVQTKQFIVAVPCWGRLYKRRCLRWVW</sequence>
<dbReference type="EnsemblMetazoa" id="AMEC017855-RA">
    <property type="protein sequence ID" value="AMEC017855-PA"/>
    <property type="gene ID" value="AMEC017855"/>
</dbReference>
<dbReference type="Proteomes" id="UP000075902">
    <property type="component" value="Unassembled WGS sequence"/>
</dbReference>
<reference evidence="3" key="1">
    <citation type="submission" date="2014-01" db="EMBL/GenBank/DDBJ databases">
        <title>The Genome Sequence of Anopheles melas CM1001059_A (V2).</title>
        <authorList>
            <consortium name="The Broad Institute Genomics Platform"/>
            <person name="Neafsey D.E."/>
            <person name="Besansky N."/>
            <person name="Howell P."/>
            <person name="Walton C."/>
            <person name="Young S.K."/>
            <person name="Zeng Q."/>
            <person name="Gargeya S."/>
            <person name="Fitzgerald M."/>
            <person name="Haas B."/>
            <person name="Abouelleil A."/>
            <person name="Allen A.W."/>
            <person name="Alvarado L."/>
            <person name="Arachchi H.M."/>
            <person name="Berlin A.M."/>
            <person name="Chapman S.B."/>
            <person name="Gainer-Dewar J."/>
            <person name="Goldberg J."/>
            <person name="Griggs A."/>
            <person name="Gujja S."/>
            <person name="Hansen M."/>
            <person name="Howarth C."/>
            <person name="Imamovic A."/>
            <person name="Ireland A."/>
            <person name="Larimer J."/>
            <person name="McCowan C."/>
            <person name="Murphy C."/>
            <person name="Pearson M."/>
            <person name="Poon T.W."/>
            <person name="Priest M."/>
            <person name="Roberts A."/>
            <person name="Saif S."/>
            <person name="Shea T."/>
            <person name="Sisk P."/>
            <person name="Sykes S."/>
            <person name="Wortman J."/>
            <person name="Nusbaum C."/>
            <person name="Birren B."/>
        </authorList>
    </citation>
    <scope>NUCLEOTIDE SEQUENCE [LARGE SCALE GENOMIC DNA]</scope>
    <source>
        <strain evidence="3">CM1001059</strain>
    </source>
</reference>
<proteinExistence type="predicted"/>
<organism evidence="2 3">
    <name type="scientific">Anopheles melas</name>
    <dbReference type="NCBI Taxonomy" id="34690"/>
    <lineage>
        <taxon>Eukaryota</taxon>
        <taxon>Metazoa</taxon>
        <taxon>Ecdysozoa</taxon>
        <taxon>Arthropoda</taxon>
        <taxon>Hexapoda</taxon>
        <taxon>Insecta</taxon>
        <taxon>Pterygota</taxon>
        <taxon>Neoptera</taxon>
        <taxon>Endopterygota</taxon>
        <taxon>Diptera</taxon>
        <taxon>Nematocera</taxon>
        <taxon>Culicoidea</taxon>
        <taxon>Culicidae</taxon>
        <taxon>Anophelinae</taxon>
        <taxon>Anopheles</taxon>
    </lineage>
</organism>
<keyword evidence="3" id="KW-1185">Reference proteome</keyword>
<feature type="region of interest" description="Disordered" evidence="1">
    <location>
        <begin position="17"/>
        <end position="56"/>
    </location>
</feature>
<feature type="compositionally biased region" description="Polar residues" evidence="1">
    <location>
        <begin position="251"/>
        <end position="265"/>
    </location>
</feature>
<evidence type="ECO:0000256" key="1">
    <source>
        <dbReference type="SAM" id="MobiDB-lite"/>
    </source>
</evidence>
<evidence type="ECO:0000313" key="3">
    <source>
        <dbReference type="Proteomes" id="UP000075902"/>
    </source>
</evidence>
<protein>
    <submittedName>
        <fullName evidence="2">Uncharacterized protein</fullName>
    </submittedName>
</protein>
<dbReference type="VEuPathDB" id="VectorBase:AMEC017855"/>
<accession>A0A182UCE1</accession>